<dbReference type="Proteomes" id="UP000250557">
    <property type="component" value="Chromosome"/>
</dbReference>
<organism evidence="2 4">
    <name type="scientific">Mucilaginibacter rubeus</name>
    <dbReference type="NCBI Taxonomy" id="2027860"/>
    <lineage>
        <taxon>Bacteria</taxon>
        <taxon>Pseudomonadati</taxon>
        <taxon>Bacteroidota</taxon>
        <taxon>Sphingobacteriia</taxon>
        <taxon>Sphingobacteriales</taxon>
        <taxon>Sphingobacteriaceae</taxon>
        <taxon>Mucilaginibacter</taxon>
    </lineage>
</organism>
<reference evidence="2 4" key="1">
    <citation type="submission" date="2019-08" db="EMBL/GenBank/DDBJ databases">
        <title>Comparative genome analysis confer to the adaptation heavy metal polluted environment.</title>
        <authorList>
            <person name="Li Y."/>
        </authorList>
    </citation>
    <scope>NUCLEOTIDE SEQUENCE [LARGE SCALE GENOMIC DNA]</scope>
    <source>
        <strain evidence="2 4">P2</strain>
    </source>
</reference>
<feature type="chain" id="PRO_5042081535" description="Porin" evidence="1">
    <location>
        <begin position="22"/>
        <end position="384"/>
    </location>
</feature>
<evidence type="ECO:0000313" key="3">
    <source>
        <dbReference type="EMBL" id="QTE50345.1"/>
    </source>
</evidence>
<protein>
    <recommendedName>
        <fullName evidence="6">Porin</fullName>
    </recommendedName>
</protein>
<evidence type="ECO:0000313" key="2">
    <source>
        <dbReference type="EMBL" id="QEM07111.1"/>
    </source>
</evidence>
<dbReference type="InterPro" id="IPR023614">
    <property type="entry name" value="Porin_dom_sf"/>
</dbReference>
<gene>
    <name evidence="2" type="ORF">DIU31_027725</name>
    <name evidence="3" type="ORF">J3L21_33295</name>
</gene>
<keyword evidence="5" id="KW-1185">Reference proteome</keyword>
<dbReference type="SUPFAM" id="SSF56935">
    <property type="entry name" value="Porins"/>
    <property type="match status" value="1"/>
</dbReference>
<dbReference type="EMBL" id="CP043451">
    <property type="protein sequence ID" value="QEM07111.1"/>
    <property type="molecule type" value="Genomic_DNA"/>
</dbReference>
<evidence type="ECO:0008006" key="6">
    <source>
        <dbReference type="Google" id="ProtNLM"/>
    </source>
</evidence>
<sequence>MKRKLIISLAGLLIAWCSVQAQVTPEYVDSVVRKTVESQVSSNSKFALVGYTGISVAIRKDQSSFTNLVFDPILLWQPHPKILVEAELETELEGAETSIELGYANASYIVNKYLSIRAGKFLAPWGIFQDRLHPGWINKLPTLPVGTGEDPYGIGPMSEIGIDLRGGIPLGSASMNYSIYLSNNAQLVTDPADPTLQGTLMYGNIDASNNNKTIGGRVGFLPFANSSLEIGGSFRTGKVGERTTQYQNVGAQQYALDLSYNNQMDFIGGTFDVKGQWNFENIDKAAYANPTDTAATYTFDNKRNSMFAQAAYRPTMSSSKFLKKTEFVFRYAGLNPANNPFGPAKIQQYTYGIDYWFNWRTVVKAAWQSQKDNNTFFVQVAVGF</sequence>
<dbReference type="Proteomes" id="UP000663940">
    <property type="component" value="Chromosome"/>
</dbReference>
<dbReference type="EMBL" id="CP071880">
    <property type="protein sequence ID" value="QTE50345.1"/>
    <property type="molecule type" value="Genomic_DNA"/>
</dbReference>
<dbReference type="AlphaFoldDB" id="A0AAE6JKQ1"/>
<evidence type="ECO:0000313" key="4">
    <source>
        <dbReference type="Proteomes" id="UP000250557"/>
    </source>
</evidence>
<name>A0AAE6JKQ1_9SPHI</name>
<reference evidence="3 5" key="2">
    <citation type="submission" date="2021-03" db="EMBL/GenBank/DDBJ databases">
        <title>Mucilaginibacter strains isolated from gold and copper mining confer multi heavy-metal resistance.</title>
        <authorList>
            <person name="Li Y."/>
        </authorList>
    </citation>
    <scope>NUCLEOTIDE SEQUENCE [LARGE SCALE GENOMIC DNA]</scope>
    <source>
        <strain evidence="3 5">P2-4</strain>
    </source>
</reference>
<evidence type="ECO:0000313" key="5">
    <source>
        <dbReference type="Proteomes" id="UP000663940"/>
    </source>
</evidence>
<feature type="signal peptide" evidence="1">
    <location>
        <begin position="1"/>
        <end position="21"/>
    </location>
</feature>
<dbReference type="Gene3D" id="2.40.160.10">
    <property type="entry name" value="Porin"/>
    <property type="match status" value="1"/>
</dbReference>
<proteinExistence type="predicted"/>
<keyword evidence="1" id="KW-0732">Signal</keyword>
<accession>A0AAE6JKQ1</accession>
<dbReference type="RefSeq" id="WP_112658734.1">
    <property type="nucleotide sequence ID" value="NZ_CP043451.1"/>
</dbReference>
<evidence type="ECO:0000256" key="1">
    <source>
        <dbReference type="SAM" id="SignalP"/>
    </source>
</evidence>